<proteinExistence type="predicted"/>
<dbReference type="Proteomes" id="UP001152320">
    <property type="component" value="Unassembled WGS sequence"/>
</dbReference>
<feature type="transmembrane region" description="Helical" evidence="1">
    <location>
        <begin position="473"/>
        <end position="495"/>
    </location>
</feature>
<keyword evidence="2" id="KW-0732">Signal</keyword>
<dbReference type="Gene3D" id="3.40.50.300">
    <property type="entry name" value="P-loop containing nucleotide triphosphate hydrolases"/>
    <property type="match status" value="1"/>
</dbReference>
<feature type="chain" id="PRO_5040243743" evidence="2">
    <location>
        <begin position="20"/>
        <end position="1029"/>
    </location>
</feature>
<dbReference type="AlphaFoldDB" id="A0A9Q0Y8T2"/>
<gene>
    <name evidence="4" type="ORF">HOLleu_44513</name>
</gene>
<dbReference type="PROSITE" id="PS50837">
    <property type="entry name" value="NACHT"/>
    <property type="match status" value="1"/>
</dbReference>
<evidence type="ECO:0000256" key="2">
    <source>
        <dbReference type="SAM" id="SignalP"/>
    </source>
</evidence>
<dbReference type="SUPFAM" id="SSF48726">
    <property type="entry name" value="Immunoglobulin"/>
    <property type="match status" value="1"/>
</dbReference>
<accession>A0A9Q0Y8T2</accession>
<dbReference type="InterPro" id="IPR036179">
    <property type="entry name" value="Ig-like_dom_sf"/>
</dbReference>
<feature type="signal peptide" evidence="2">
    <location>
        <begin position="1"/>
        <end position="19"/>
    </location>
</feature>
<dbReference type="PANTHER" id="PTHR46312:SF2">
    <property type="entry name" value="NUCLEOTIDE-BINDING OLIGOMERIZATION DOMAIN-CONTAINING PROTEIN 2-LIKE"/>
    <property type="match status" value="1"/>
</dbReference>
<organism evidence="4 5">
    <name type="scientific">Holothuria leucospilota</name>
    <name type="common">Black long sea cucumber</name>
    <name type="synonym">Mertensiothuria leucospilota</name>
    <dbReference type="NCBI Taxonomy" id="206669"/>
    <lineage>
        <taxon>Eukaryota</taxon>
        <taxon>Metazoa</taxon>
        <taxon>Echinodermata</taxon>
        <taxon>Eleutherozoa</taxon>
        <taxon>Echinozoa</taxon>
        <taxon>Holothuroidea</taxon>
        <taxon>Aspidochirotacea</taxon>
        <taxon>Aspidochirotida</taxon>
        <taxon>Holothuriidae</taxon>
        <taxon>Holothuria</taxon>
    </lineage>
</organism>
<evidence type="ECO:0000313" key="4">
    <source>
        <dbReference type="EMBL" id="KAJ8017833.1"/>
    </source>
</evidence>
<dbReference type="PANTHER" id="PTHR46312">
    <property type="entry name" value="NACHT DOMAIN-CONTAINING PROTEIN"/>
    <property type="match status" value="1"/>
</dbReference>
<evidence type="ECO:0000256" key="1">
    <source>
        <dbReference type="SAM" id="Phobius"/>
    </source>
</evidence>
<dbReference type="InterPro" id="IPR007111">
    <property type="entry name" value="NACHT_NTPase"/>
</dbReference>
<dbReference type="InterPro" id="IPR027417">
    <property type="entry name" value="P-loop_NTPase"/>
</dbReference>
<comment type="caution">
    <text evidence="4">The sequence shown here is derived from an EMBL/GenBank/DDBJ whole genome shotgun (WGS) entry which is preliminary data.</text>
</comment>
<evidence type="ECO:0000313" key="5">
    <source>
        <dbReference type="Proteomes" id="UP001152320"/>
    </source>
</evidence>
<dbReference type="Pfam" id="PF05729">
    <property type="entry name" value="NACHT"/>
    <property type="match status" value="1"/>
</dbReference>
<name>A0A9Q0Y8T2_HOLLE</name>
<keyword evidence="1" id="KW-0812">Transmembrane</keyword>
<feature type="transmembrane region" description="Helical" evidence="1">
    <location>
        <begin position="761"/>
        <end position="779"/>
    </location>
</feature>
<evidence type="ECO:0000259" key="3">
    <source>
        <dbReference type="PROSITE" id="PS50837"/>
    </source>
</evidence>
<keyword evidence="1" id="KW-0472">Membrane</keyword>
<protein>
    <submittedName>
        <fullName evidence="4">Protein NLRC5</fullName>
    </submittedName>
</protein>
<keyword evidence="1" id="KW-1133">Transmembrane helix</keyword>
<dbReference type="OrthoDB" id="427518at2759"/>
<sequence length="1029" mass="117284">MAFVHLMVMTIWISYGSTSEDKGGCYSPQHLSFGSRDIIQCSFRKGYYGILWYNTTEIEMQDPVVELVESLKSGKGYASKEYDIYPNGSLIINNVSSIHDQNFTVVKFDSLNEEPMQFVVAVVTVVDPEHRQPVIRRCGPNVTFCFTILDNISTIDCFCRKARPAVNLKWLVRTSLGDRNINYQSNTTFTASTYTSSVTTKDVFHSSRILSLLVCRAKTLPGMLHSEESLILVQNEKLNIASENSLKTYVALDSNLNLVCTNETVLFLTWQESSLNNDQHDHIAHAVFLEKQQTSISFSVYKLSKTGSLIVPRIQVEQEGFYSCLYGDGLTEGITDYEILVYAYPVSAHPVVEGCGNQQFCILEVLQEGNLTCSVSGIRPKVLLVWTVGDDSSELISFEPKPSIVEKHGDTFSITLTSHYRVFDSSENRVIVKCQISGAEKDIFKEIATVELVINNQGEDETSPSAIPADWKIFIGMGFGLSCSAVIVFVTYKVVLRLKSSRRKEYCPETQDIPLLQENTLEGKLISQLKEKYDTAVYPIPDKQDKCYSVNELFITGGIEVLIPNENTKSQFWGKKVSYKDVFYDKTTKSTMFIVEGEAGYGKSTLMLQLVHDWCKNDSHAENILIFLRLRKLTSEMTIFEAIRRFALPGDSDFSDRNIESILFGSDLSVVIILDGFDDYPDKDKDSDVLKIIRRDMLSHCKVVLTTRPGYLHEKYFIKAQRIRLTGFDKQAQHEYIRRAVVNGNSEAIENIKRRLRAHGALNNLWSVPMIFAAFAHISHDSVKFQEMTSLTTIVNFIIISFHSHMKSKMNEDEISNCHSFPTDHKELDKMAFDAILSKKKEIQWCKDNLCQLLGQDFCDYYIRTGIMVEKDNLCNVTLPLQFAQNQQCRVVKFSDNIFCEWFAAHYLLRDILKQDTSFRGRYIEDGEQNRKLELNFFLQVYRFACGLNDDASKAVIQHLKTKKNSDMLVCLCNIEVVKNNEYLKSLILKTCQSTIYFRRKDSLYLQRSSKQALDIAASCGVRIKRMTS</sequence>
<keyword evidence="5" id="KW-1185">Reference proteome</keyword>
<feature type="transmembrane region" description="Helical" evidence="1">
    <location>
        <begin position="785"/>
        <end position="802"/>
    </location>
</feature>
<dbReference type="EMBL" id="JAIZAY010000952">
    <property type="protein sequence ID" value="KAJ8017833.1"/>
    <property type="molecule type" value="Genomic_DNA"/>
</dbReference>
<dbReference type="SUPFAM" id="SSF52540">
    <property type="entry name" value="P-loop containing nucleoside triphosphate hydrolases"/>
    <property type="match status" value="1"/>
</dbReference>
<reference evidence="4" key="1">
    <citation type="submission" date="2021-10" db="EMBL/GenBank/DDBJ databases">
        <title>Tropical sea cucumber genome reveals ecological adaptation and Cuvierian tubules defense mechanism.</title>
        <authorList>
            <person name="Chen T."/>
        </authorList>
    </citation>
    <scope>NUCLEOTIDE SEQUENCE</scope>
    <source>
        <strain evidence="4">Nanhai2018</strain>
        <tissue evidence="4">Muscle</tissue>
    </source>
</reference>
<feature type="domain" description="NACHT" evidence="3">
    <location>
        <begin position="591"/>
        <end position="710"/>
    </location>
</feature>